<feature type="region of interest" description="Disordered" evidence="1">
    <location>
        <begin position="1"/>
        <end position="71"/>
    </location>
</feature>
<evidence type="ECO:0000313" key="2">
    <source>
        <dbReference type="EMBL" id="VDP03116.1"/>
    </source>
</evidence>
<organism evidence="3 4">
    <name type="scientific">Heligmosomoides polygyrus</name>
    <name type="common">Parasitic roundworm</name>
    <dbReference type="NCBI Taxonomy" id="6339"/>
    <lineage>
        <taxon>Eukaryota</taxon>
        <taxon>Metazoa</taxon>
        <taxon>Ecdysozoa</taxon>
        <taxon>Nematoda</taxon>
        <taxon>Chromadorea</taxon>
        <taxon>Rhabditida</taxon>
        <taxon>Rhabditina</taxon>
        <taxon>Rhabditomorpha</taxon>
        <taxon>Strongyloidea</taxon>
        <taxon>Heligmosomidae</taxon>
        <taxon>Heligmosomoides</taxon>
    </lineage>
</organism>
<dbReference type="Proteomes" id="UP000050761">
    <property type="component" value="Unassembled WGS sequence"/>
</dbReference>
<gene>
    <name evidence="2" type="ORF">HPBE_LOCUS15543</name>
</gene>
<evidence type="ECO:0000313" key="3">
    <source>
        <dbReference type="Proteomes" id="UP000050761"/>
    </source>
</evidence>
<name>A0A183G2K6_HELPZ</name>
<evidence type="ECO:0000256" key="1">
    <source>
        <dbReference type="SAM" id="MobiDB-lite"/>
    </source>
</evidence>
<dbReference type="EMBL" id="UZAH01028911">
    <property type="protein sequence ID" value="VDP03116.1"/>
    <property type="molecule type" value="Genomic_DNA"/>
</dbReference>
<keyword evidence="3" id="KW-1185">Reference proteome</keyword>
<protein>
    <submittedName>
        <fullName evidence="4">Prothymosin alpha</fullName>
    </submittedName>
</protein>
<feature type="compositionally biased region" description="Basic and acidic residues" evidence="1">
    <location>
        <begin position="52"/>
        <end position="64"/>
    </location>
</feature>
<evidence type="ECO:0000313" key="4">
    <source>
        <dbReference type="WBParaSite" id="HPBE_0001554401-mRNA-1"/>
    </source>
</evidence>
<dbReference type="AlphaFoldDB" id="A0A183G2K6"/>
<accession>A0A3P8E7G0</accession>
<dbReference type="WBParaSite" id="HPBE_0001554401-mRNA-1">
    <property type="protein sequence ID" value="HPBE_0001554401-mRNA-1"/>
    <property type="gene ID" value="HPBE_0001554401"/>
</dbReference>
<sequence>MLACHAGGSGSFPGRCSKTLIRESMSAEDNANAAPPGPEMEEEMKDAEDVEAEHGEERKEDKGEQSNLRRK</sequence>
<reference evidence="2 3" key="1">
    <citation type="submission" date="2018-11" db="EMBL/GenBank/DDBJ databases">
        <authorList>
            <consortium name="Pathogen Informatics"/>
        </authorList>
    </citation>
    <scope>NUCLEOTIDE SEQUENCE [LARGE SCALE GENOMIC DNA]</scope>
</reference>
<reference evidence="4" key="2">
    <citation type="submission" date="2019-09" db="UniProtKB">
        <authorList>
            <consortium name="WormBaseParasite"/>
        </authorList>
    </citation>
    <scope>IDENTIFICATION</scope>
</reference>
<proteinExistence type="predicted"/>
<accession>A0A183G2K6</accession>
<feature type="compositionally biased region" description="Acidic residues" evidence="1">
    <location>
        <begin position="39"/>
        <end position="51"/>
    </location>
</feature>